<sequence>MNKKSTSDRKVKISINIPERLLIELDNYRTQENQDRSIWITSAIMEKLASIKLQKHKE</sequence>
<dbReference type="AlphaFoldDB" id="A0A8E1BZ73"/>
<comment type="caution">
    <text evidence="1">The sequence shown here is derived from an EMBL/GenBank/DDBJ whole genome shotgun (WGS) entry which is preliminary data.</text>
</comment>
<dbReference type="GO" id="GO:0006355">
    <property type="term" value="P:regulation of DNA-templated transcription"/>
    <property type="evidence" value="ECO:0007669"/>
    <property type="project" value="InterPro"/>
</dbReference>
<dbReference type="Proteomes" id="UP000027161">
    <property type="component" value="Unassembled WGS sequence"/>
</dbReference>
<evidence type="ECO:0000313" key="2">
    <source>
        <dbReference type="Proteomes" id="UP000027161"/>
    </source>
</evidence>
<dbReference type="RefSeq" id="WP_008581479.1">
    <property type="nucleotide sequence ID" value="NZ_JFKF01000200.1"/>
</dbReference>
<dbReference type="InterPro" id="IPR013321">
    <property type="entry name" value="Arc_rbn_hlx_hlx"/>
</dbReference>
<evidence type="ECO:0000313" key="1">
    <source>
        <dbReference type="EMBL" id="KDO02194.1"/>
    </source>
</evidence>
<accession>A0A8E1BZ73</accession>
<keyword evidence="1" id="KW-0614">Plasmid</keyword>
<reference evidence="1 2" key="1">
    <citation type="submission" date="2014-02" db="EMBL/GenBank/DDBJ databases">
        <title>Draft genome sequence of Rickettsia buchneri sp. nov. ISO7T.</title>
        <authorList>
            <person name="Felsheim R.F."/>
            <person name="Kurtti T.J."/>
            <person name="Munderloh U.G."/>
        </authorList>
    </citation>
    <scope>NUCLEOTIDE SEQUENCE [LARGE SCALE GENOMIC DNA]</scope>
    <source>
        <strain evidence="2">ISO7</strain>
        <plasmid evidence="1">pREISMN_2</plasmid>
    </source>
</reference>
<dbReference type="Gene3D" id="1.10.1220.10">
    <property type="entry name" value="Met repressor-like"/>
    <property type="match status" value="1"/>
</dbReference>
<protein>
    <submittedName>
        <fullName evidence="1">Uncharacterized protein</fullName>
    </submittedName>
</protein>
<keyword evidence="2" id="KW-1185">Reference proteome</keyword>
<dbReference type="EMBL" id="JFKF01000200">
    <property type="protein sequence ID" value="KDO02194.1"/>
    <property type="molecule type" value="Genomic_DNA"/>
</dbReference>
<name>A0A8E1BZ73_9RICK</name>
<organism evidence="1 2">
    <name type="scientific">Rickettsia tamurae subsp. buchneri</name>
    <dbReference type="NCBI Taxonomy" id="1462938"/>
    <lineage>
        <taxon>Bacteria</taxon>
        <taxon>Pseudomonadati</taxon>
        <taxon>Pseudomonadota</taxon>
        <taxon>Alphaproteobacteria</taxon>
        <taxon>Rickettsiales</taxon>
        <taxon>Rickettsiaceae</taxon>
        <taxon>Rickettsieae</taxon>
        <taxon>Rickettsia</taxon>
        <taxon>spotted fever group</taxon>
    </lineage>
</organism>
<gene>
    <name evidence="1" type="ORF">REISMN_08330</name>
</gene>
<geneLocation type="plasmid" evidence="1">
    <name>pREISMN_2</name>
</geneLocation>
<proteinExistence type="predicted"/>